<evidence type="ECO:0000256" key="1">
    <source>
        <dbReference type="SAM" id="SignalP"/>
    </source>
</evidence>
<feature type="signal peptide" evidence="1">
    <location>
        <begin position="1"/>
        <end position="18"/>
    </location>
</feature>
<dbReference type="Proteomes" id="UP000188820">
    <property type="component" value="Unassembled WGS sequence"/>
</dbReference>
<comment type="caution">
    <text evidence="2">The sequence shown here is derived from an EMBL/GenBank/DDBJ whole genome shotgun (WGS) entry which is preliminary data.</text>
</comment>
<dbReference type="EMBL" id="MLAA01000016">
    <property type="protein sequence ID" value="OOF70057.1"/>
    <property type="molecule type" value="Genomic_DNA"/>
</dbReference>
<proteinExistence type="predicted"/>
<dbReference type="RefSeq" id="WP_077463001.1">
    <property type="nucleotide sequence ID" value="NZ_MLAA01000016.1"/>
</dbReference>
<accession>A0ABX3KXK6</accession>
<feature type="chain" id="PRO_5046522422" evidence="1">
    <location>
        <begin position="19"/>
        <end position="106"/>
    </location>
</feature>
<evidence type="ECO:0000313" key="3">
    <source>
        <dbReference type="Proteomes" id="UP000188820"/>
    </source>
</evidence>
<name>A0ABX3KXK6_9PAST</name>
<gene>
    <name evidence="2" type="ORF">BKG89_04525</name>
</gene>
<reference evidence="2 3" key="1">
    <citation type="submission" date="2016-10" db="EMBL/GenBank/DDBJ databases">
        <title>Rodentibacter gen. nov. and new species.</title>
        <authorList>
            <person name="Christensen H."/>
        </authorList>
    </citation>
    <scope>NUCLEOTIDE SEQUENCE [LARGE SCALE GENOMIC DNA]</scope>
    <source>
        <strain evidence="2 3">1998236014</strain>
    </source>
</reference>
<evidence type="ECO:0000313" key="2">
    <source>
        <dbReference type="EMBL" id="OOF70057.1"/>
    </source>
</evidence>
<keyword evidence="1" id="KW-0732">Signal</keyword>
<organism evidence="2 3">
    <name type="scientific">Rodentibacter caecimuris</name>
    <dbReference type="NCBI Taxonomy" id="1796644"/>
    <lineage>
        <taxon>Bacteria</taxon>
        <taxon>Pseudomonadati</taxon>
        <taxon>Pseudomonadota</taxon>
        <taxon>Gammaproteobacteria</taxon>
        <taxon>Pasteurellales</taxon>
        <taxon>Pasteurellaceae</taxon>
        <taxon>Rodentibacter</taxon>
    </lineage>
</organism>
<keyword evidence="3" id="KW-1185">Reference proteome</keyword>
<protein>
    <submittedName>
        <fullName evidence="2">Uncharacterized protein</fullName>
    </submittedName>
</protein>
<sequence>MKRFLLILSLLLPITINAKPLYHCQDEQVLKVLKSAFASQGKATNRIMNVKNITQIKETQVYPEKGIRSCYAVVNMVTMRYLTDYSIVLTEHGFFVQVENAQPNDK</sequence>